<dbReference type="Proteomes" id="UP000694864">
    <property type="component" value="Chromosome 20"/>
</dbReference>
<evidence type="ECO:0000256" key="3">
    <source>
        <dbReference type="SAM" id="MobiDB-lite"/>
    </source>
</evidence>
<dbReference type="GO" id="GO:0004864">
    <property type="term" value="F:protein phosphatase inhibitor activity"/>
    <property type="evidence" value="ECO:0007669"/>
    <property type="project" value="UniProtKB-KW"/>
</dbReference>
<comment type="subcellular location">
    <subcellularLocation>
        <location evidence="1">Nucleus</location>
    </subcellularLocation>
</comment>
<evidence type="ECO:0000313" key="5">
    <source>
        <dbReference type="RefSeq" id="XP_010493737.1"/>
    </source>
</evidence>
<reference evidence="5" key="2">
    <citation type="submission" date="2025-08" db="UniProtKB">
        <authorList>
            <consortium name="RefSeq"/>
        </authorList>
    </citation>
    <scope>IDENTIFICATION</scope>
    <source>
        <tissue evidence="5">Leaf</tissue>
    </source>
</reference>
<proteinExistence type="predicted"/>
<organism evidence="4 5">
    <name type="scientific">Camelina sativa</name>
    <name type="common">False flax</name>
    <name type="synonym">Myagrum sativum</name>
    <dbReference type="NCBI Taxonomy" id="90675"/>
    <lineage>
        <taxon>Eukaryota</taxon>
        <taxon>Viridiplantae</taxon>
        <taxon>Streptophyta</taxon>
        <taxon>Embryophyta</taxon>
        <taxon>Tracheophyta</taxon>
        <taxon>Spermatophyta</taxon>
        <taxon>Magnoliopsida</taxon>
        <taxon>eudicotyledons</taxon>
        <taxon>Gunneridae</taxon>
        <taxon>Pentapetalae</taxon>
        <taxon>rosids</taxon>
        <taxon>malvids</taxon>
        <taxon>Brassicales</taxon>
        <taxon>Brassicaceae</taxon>
        <taxon>Camelineae</taxon>
        <taxon>Camelina</taxon>
    </lineage>
</organism>
<protein>
    <submittedName>
        <fullName evidence="5">Protein phosphatase inhibitor 2</fullName>
    </submittedName>
</protein>
<dbReference type="InterPro" id="IPR051992">
    <property type="entry name" value="OxStress_Response_Reg"/>
</dbReference>
<dbReference type="PANTHER" id="PTHR33172">
    <property type="entry name" value="OS08G0516900 PROTEIN"/>
    <property type="match status" value="1"/>
</dbReference>
<reference evidence="4" key="1">
    <citation type="journal article" date="2014" name="Nat. Commun.">
        <title>The emerging biofuel crop Camelina sativa retains a highly undifferentiated hexaploid genome structure.</title>
        <authorList>
            <person name="Kagale S."/>
            <person name="Koh C."/>
            <person name="Nixon J."/>
            <person name="Bollina V."/>
            <person name="Clarke W.E."/>
            <person name="Tuteja R."/>
            <person name="Spillane C."/>
            <person name="Robinson S.J."/>
            <person name="Links M.G."/>
            <person name="Clarke C."/>
            <person name="Higgins E.E."/>
            <person name="Huebert T."/>
            <person name="Sharpe A.G."/>
            <person name="Parkin I.A."/>
        </authorList>
    </citation>
    <scope>NUCLEOTIDE SEQUENCE [LARGE SCALE GENOMIC DNA]</scope>
    <source>
        <strain evidence="4">cv. DH55</strain>
    </source>
</reference>
<keyword evidence="2" id="KW-0539">Nucleus</keyword>
<name>A0ABM0Y0R5_CAMSA</name>
<evidence type="ECO:0000313" key="4">
    <source>
        <dbReference type="Proteomes" id="UP000694864"/>
    </source>
</evidence>
<feature type="region of interest" description="Disordered" evidence="3">
    <location>
        <begin position="1"/>
        <end position="132"/>
    </location>
</feature>
<evidence type="ECO:0000256" key="2">
    <source>
        <dbReference type="ARBA" id="ARBA00023242"/>
    </source>
</evidence>
<feature type="compositionally biased region" description="Polar residues" evidence="3">
    <location>
        <begin position="57"/>
        <end position="72"/>
    </location>
</feature>
<accession>A0ABM0Y0R5</accession>
<feature type="compositionally biased region" description="Acidic residues" evidence="3">
    <location>
        <begin position="76"/>
        <end position="91"/>
    </location>
</feature>
<feature type="compositionally biased region" description="Acidic residues" evidence="3">
    <location>
        <begin position="180"/>
        <end position="195"/>
    </location>
</feature>
<dbReference type="RefSeq" id="XP_010493737.1">
    <property type="nucleotide sequence ID" value="XM_010495435.2"/>
</dbReference>
<feature type="compositionally biased region" description="Low complexity" evidence="3">
    <location>
        <begin position="22"/>
        <end position="40"/>
    </location>
</feature>
<feature type="region of interest" description="Disordered" evidence="3">
    <location>
        <begin position="170"/>
        <end position="212"/>
    </location>
</feature>
<dbReference type="PANTHER" id="PTHR33172:SF93">
    <property type="entry name" value="PROTEIN OXIDATIVE STRESS 3 LIKE 4"/>
    <property type="match status" value="1"/>
</dbReference>
<keyword evidence="5" id="KW-0650">Protein phosphatase inhibitor</keyword>
<keyword evidence="4" id="KW-1185">Reference proteome</keyword>
<dbReference type="GeneID" id="104770959"/>
<gene>
    <name evidence="5" type="primary">LOC104770959</name>
</gene>
<sequence length="249" mass="27234">MELMAKPTFSIEVSQYGTDLPAATTTTREKASSSSSSFETANEEESGPLSRPGSGIWSGQTADYSSDSSSIGTPGDSEDDDDEQSENDDVSSNELGLRGLASMSSLEDSLPSKRGLSNHYKGKSKSFGNLGEIGSSSVKEVAKQENPLNKRRRLQICNKLARKSFYSWQNPKSMPLLPVNEDEDDDDEEDLESGFDENNKSSSDDDEQGGKVKKVVARKGSFKNRAYMSRSCFALSDLIEEEDDDDDDQ</sequence>
<evidence type="ECO:0000256" key="1">
    <source>
        <dbReference type="ARBA" id="ARBA00004123"/>
    </source>
</evidence>